<accession>A0ABW5IYM6</accession>
<proteinExistence type="predicted"/>
<dbReference type="Pfam" id="PF11015">
    <property type="entry name" value="DUF2853"/>
    <property type="match status" value="1"/>
</dbReference>
<protein>
    <submittedName>
        <fullName evidence="1">DUF2853 family protein</fullName>
    </submittedName>
</protein>
<sequence length="113" mass="12965">MSKTEEKVEKYVQDIKDKMGEDPDVDLLRKVTLACGPSIFQSDAETISSSSPEELETVKQNFMIKKLGLKDDKNLDAGLELVIEKYGTSNRNKYRAVVYYLLTKFYKKEAIFN</sequence>
<evidence type="ECO:0000313" key="2">
    <source>
        <dbReference type="Proteomes" id="UP001597468"/>
    </source>
</evidence>
<gene>
    <name evidence="1" type="ORF">ACFSTG_11330</name>
</gene>
<dbReference type="SUPFAM" id="SSF158587">
    <property type="entry name" value="Jann4075-like"/>
    <property type="match status" value="1"/>
</dbReference>
<evidence type="ECO:0000313" key="1">
    <source>
        <dbReference type="EMBL" id="MFD2518490.1"/>
    </source>
</evidence>
<dbReference type="Proteomes" id="UP001597468">
    <property type="component" value="Unassembled WGS sequence"/>
</dbReference>
<organism evidence="1 2">
    <name type="scientific">Salinimicrobium flavum</name>
    <dbReference type="NCBI Taxonomy" id="1737065"/>
    <lineage>
        <taxon>Bacteria</taxon>
        <taxon>Pseudomonadati</taxon>
        <taxon>Bacteroidota</taxon>
        <taxon>Flavobacteriia</taxon>
        <taxon>Flavobacteriales</taxon>
        <taxon>Flavobacteriaceae</taxon>
        <taxon>Salinimicrobium</taxon>
    </lineage>
</organism>
<keyword evidence="2" id="KW-1185">Reference proteome</keyword>
<comment type="caution">
    <text evidence="1">The sequence shown here is derived from an EMBL/GenBank/DDBJ whole genome shotgun (WGS) entry which is preliminary data.</text>
</comment>
<dbReference type="EMBL" id="JBHULT010000010">
    <property type="protein sequence ID" value="MFD2518490.1"/>
    <property type="molecule type" value="Genomic_DNA"/>
</dbReference>
<dbReference type="InterPro" id="IPR021274">
    <property type="entry name" value="DUF2853"/>
</dbReference>
<dbReference type="RefSeq" id="WP_380752707.1">
    <property type="nucleotide sequence ID" value="NZ_JBHULT010000010.1"/>
</dbReference>
<reference evidence="2" key="1">
    <citation type="journal article" date="2019" name="Int. J. Syst. Evol. Microbiol.">
        <title>The Global Catalogue of Microorganisms (GCM) 10K type strain sequencing project: providing services to taxonomists for standard genome sequencing and annotation.</title>
        <authorList>
            <consortium name="The Broad Institute Genomics Platform"/>
            <consortium name="The Broad Institute Genome Sequencing Center for Infectious Disease"/>
            <person name="Wu L."/>
            <person name="Ma J."/>
        </authorList>
    </citation>
    <scope>NUCLEOTIDE SEQUENCE [LARGE SCALE GENOMIC DNA]</scope>
    <source>
        <strain evidence="2">KCTC 42585</strain>
    </source>
</reference>
<dbReference type="InterPro" id="IPR023154">
    <property type="entry name" value="Jann4075-like_sf"/>
</dbReference>
<dbReference type="Gene3D" id="1.10.238.120">
    <property type="entry name" value="Jann4075-like"/>
    <property type="match status" value="1"/>
</dbReference>
<name>A0ABW5IYM6_9FLAO</name>